<sequence>MSIVIYPASGGWRHSTLTKRGTQMCGRLSGIPADADPDTAKDAATGMVASLDACFFHLGLDVIWQPDEQPGWWTGSVYRINGEPI</sequence>
<proteinExistence type="predicted"/>
<reference evidence="2" key="1">
    <citation type="submission" date="2016-06" db="EMBL/GenBank/DDBJ databases">
        <authorList>
            <person name="Varghese N."/>
            <person name="Submissions Spin"/>
        </authorList>
    </citation>
    <scope>NUCLEOTIDE SEQUENCE [LARGE SCALE GENOMIC DNA]</scope>
    <source>
        <strain evidence="2">DSM 43819</strain>
    </source>
</reference>
<dbReference type="EMBL" id="LT607754">
    <property type="protein sequence ID" value="SCG65233.1"/>
    <property type="molecule type" value="Genomic_DNA"/>
</dbReference>
<accession>A0A1C5J420</accession>
<organism evidence="1 2">
    <name type="scientific">Micromonospora inositola</name>
    <dbReference type="NCBI Taxonomy" id="47865"/>
    <lineage>
        <taxon>Bacteria</taxon>
        <taxon>Bacillati</taxon>
        <taxon>Actinomycetota</taxon>
        <taxon>Actinomycetes</taxon>
        <taxon>Micromonosporales</taxon>
        <taxon>Micromonosporaceae</taxon>
        <taxon>Micromonospora</taxon>
    </lineage>
</organism>
<dbReference type="RefSeq" id="WP_089013616.1">
    <property type="nucleotide sequence ID" value="NZ_LT607754.1"/>
</dbReference>
<gene>
    <name evidence="1" type="ORF">GA0070613_3960</name>
</gene>
<name>A0A1C5J420_9ACTN</name>
<dbReference type="OrthoDB" id="4291176at2"/>
<evidence type="ECO:0000313" key="2">
    <source>
        <dbReference type="Proteomes" id="UP000198221"/>
    </source>
</evidence>
<protein>
    <submittedName>
        <fullName evidence="1">Uncharacterized protein</fullName>
    </submittedName>
</protein>
<dbReference type="Proteomes" id="UP000198221">
    <property type="component" value="Chromosome I"/>
</dbReference>
<dbReference type="AlphaFoldDB" id="A0A1C5J420"/>
<keyword evidence="2" id="KW-1185">Reference proteome</keyword>
<evidence type="ECO:0000313" key="1">
    <source>
        <dbReference type="EMBL" id="SCG65233.1"/>
    </source>
</evidence>